<organism evidence="1 2">
    <name type="scientific">Phytophthora citrophthora</name>
    <dbReference type="NCBI Taxonomy" id="4793"/>
    <lineage>
        <taxon>Eukaryota</taxon>
        <taxon>Sar</taxon>
        <taxon>Stramenopiles</taxon>
        <taxon>Oomycota</taxon>
        <taxon>Peronosporomycetes</taxon>
        <taxon>Peronosporales</taxon>
        <taxon>Peronosporaceae</taxon>
        <taxon>Phytophthora</taxon>
    </lineage>
</organism>
<name>A0AAD9GNR0_9STRA</name>
<dbReference type="EMBL" id="JASMQC010000012">
    <property type="protein sequence ID" value="KAK1941563.1"/>
    <property type="molecule type" value="Genomic_DNA"/>
</dbReference>
<dbReference type="Proteomes" id="UP001259832">
    <property type="component" value="Unassembled WGS sequence"/>
</dbReference>
<reference evidence="1" key="1">
    <citation type="submission" date="2023-08" db="EMBL/GenBank/DDBJ databases">
        <title>Reference Genome Resource for the Citrus Pathogen Phytophthora citrophthora.</title>
        <authorList>
            <person name="Moller H."/>
            <person name="Coetzee B."/>
            <person name="Rose L.J."/>
            <person name="Van Niekerk J.M."/>
        </authorList>
    </citation>
    <scope>NUCLEOTIDE SEQUENCE</scope>
    <source>
        <strain evidence="1">STE-U-9442</strain>
    </source>
</reference>
<protein>
    <submittedName>
        <fullName evidence="1">Uncharacterized protein</fullName>
    </submittedName>
</protein>
<comment type="caution">
    <text evidence="1">The sequence shown here is derived from an EMBL/GenBank/DDBJ whole genome shotgun (WGS) entry which is preliminary data.</text>
</comment>
<sequence length="110" mass="12404">MDLAKGSMGLPNEVGILLSGRKRLYGEKVKSVKLEEDLHIPVGKSEETALKVKLSATEKLWVTRGDQWVPTVIEGLGRTRYMKITNLAERTLRLDHRLHVGMVLDQEKVP</sequence>
<dbReference type="AlphaFoldDB" id="A0AAD9GNR0"/>
<keyword evidence="2" id="KW-1185">Reference proteome</keyword>
<evidence type="ECO:0000313" key="2">
    <source>
        <dbReference type="Proteomes" id="UP001259832"/>
    </source>
</evidence>
<proteinExistence type="predicted"/>
<accession>A0AAD9GNR0</accession>
<evidence type="ECO:0000313" key="1">
    <source>
        <dbReference type="EMBL" id="KAK1941563.1"/>
    </source>
</evidence>
<gene>
    <name evidence="1" type="ORF">P3T76_007429</name>
</gene>